<dbReference type="Proteomes" id="UP000606786">
    <property type="component" value="Unassembled WGS sequence"/>
</dbReference>
<comment type="caution">
    <text evidence="2">The sequence shown here is derived from an EMBL/GenBank/DDBJ whole genome shotgun (WGS) entry which is preliminary data.</text>
</comment>
<name>A0A811VAI5_CERCA</name>
<accession>A0A811VAI5</accession>
<dbReference type="PANTHER" id="PTHR23220:SF83">
    <property type="entry name" value="INTEGRIN ALPHA-PS3-RELATED"/>
    <property type="match status" value="1"/>
</dbReference>
<dbReference type="OrthoDB" id="5573735at2759"/>
<dbReference type="GO" id="GO:0009897">
    <property type="term" value="C:external side of plasma membrane"/>
    <property type="evidence" value="ECO:0007669"/>
    <property type="project" value="TreeGrafter"/>
</dbReference>
<keyword evidence="3" id="KW-1185">Reference proteome</keyword>
<dbReference type="GO" id="GO:0007229">
    <property type="term" value="P:integrin-mediated signaling pathway"/>
    <property type="evidence" value="ECO:0007669"/>
    <property type="project" value="TreeGrafter"/>
</dbReference>
<dbReference type="GO" id="GO:0007160">
    <property type="term" value="P:cell-matrix adhesion"/>
    <property type="evidence" value="ECO:0007669"/>
    <property type="project" value="TreeGrafter"/>
</dbReference>
<keyword evidence="1" id="KW-0812">Transmembrane</keyword>
<dbReference type="GO" id="GO:0098609">
    <property type="term" value="P:cell-cell adhesion"/>
    <property type="evidence" value="ECO:0007669"/>
    <property type="project" value="TreeGrafter"/>
</dbReference>
<dbReference type="GO" id="GO:0033627">
    <property type="term" value="P:cell adhesion mediated by integrin"/>
    <property type="evidence" value="ECO:0007669"/>
    <property type="project" value="TreeGrafter"/>
</dbReference>
<keyword evidence="1" id="KW-0472">Membrane</keyword>
<reference evidence="2" key="1">
    <citation type="submission" date="2020-11" db="EMBL/GenBank/DDBJ databases">
        <authorList>
            <person name="Whitehead M."/>
        </authorList>
    </citation>
    <scope>NUCLEOTIDE SEQUENCE</scope>
    <source>
        <strain evidence="2">EGII</strain>
    </source>
</reference>
<dbReference type="EMBL" id="CAJHJT010000056">
    <property type="protein sequence ID" value="CAD7013258.1"/>
    <property type="molecule type" value="Genomic_DNA"/>
</dbReference>
<sequence>MVIMQLAPRPVDIIVKVQLQFILEDQTDSNPSPTNIKSASSISRHECYVRLGLSNGVYYHSNSFAVGAPNVDRVFYYSSYPVVKINASLKATNAFIPLNATQVEINICADSSYGRISIGVCIDELITVRLEPKCFVCQPNITSDEASVFVPMLFELSYLLYNNTKSSKDSEFCKECAVVDPSFPNVTRTTIQYLHDCEGNVCVVDLQLRSVDIPIELITSAEIWITESSAGDIISIKDAADTVGITRSYIIQNSGPSSLKTPHLIVEFPISQKSKGDSFEYYVSNYSAQFGESKPTMTAKVNGTEFLNINHIPNEQTIFLSCQPNLDMLCSLSNFTLLGLFKPEKNLTLTLQYTIHLKVLEKLILANKDNLAHVVTVDLRPAGELRGFLNIKKRINAVLVVKISKRSVLWIYIVASLGGLLLLTCISLLLKRRGFFKRLSKEDMEQTFKENEEKALMHKSLDECVAEMEETEQELPDVECTKK</sequence>
<proteinExistence type="predicted"/>
<dbReference type="GO" id="GO:0005178">
    <property type="term" value="F:integrin binding"/>
    <property type="evidence" value="ECO:0007669"/>
    <property type="project" value="TreeGrafter"/>
</dbReference>
<dbReference type="PANTHER" id="PTHR23220">
    <property type="entry name" value="INTEGRIN ALPHA"/>
    <property type="match status" value="1"/>
</dbReference>
<feature type="transmembrane region" description="Helical" evidence="1">
    <location>
        <begin position="409"/>
        <end position="430"/>
    </location>
</feature>
<keyword evidence="1" id="KW-1133">Transmembrane helix</keyword>
<protein>
    <submittedName>
        <fullName evidence="2">(Mediterranean fruit fly) hypothetical protein</fullName>
    </submittedName>
</protein>
<evidence type="ECO:0000256" key="1">
    <source>
        <dbReference type="SAM" id="Phobius"/>
    </source>
</evidence>
<evidence type="ECO:0000313" key="3">
    <source>
        <dbReference type="Proteomes" id="UP000606786"/>
    </source>
</evidence>
<dbReference type="Gene3D" id="1.20.5.930">
    <property type="entry name" value="Bicelle-embedded integrin alpha(iib) transmembrane segment"/>
    <property type="match status" value="1"/>
</dbReference>
<gene>
    <name evidence="2" type="ORF">CCAP1982_LOCUS21329</name>
</gene>
<dbReference type="GO" id="GO:0008305">
    <property type="term" value="C:integrin complex"/>
    <property type="evidence" value="ECO:0007669"/>
    <property type="project" value="TreeGrafter"/>
</dbReference>
<organism evidence="2 3">
    <name type="scientific">Ceratitis capitata</name>
    <name type="common">Mediterranean fruit fly</name>
    <name type="synonym">Tephritis capitata</name>
    <dbReference type="NCBI Taxonomy" id="7213"/>
    <lineage>
        <taxon>Eukaryota</taxon>
        <taxon>Metazoa</taxon>
        <taxon>Ecdysozoa</taxon>
        <taxon>Arthropoda</taxon>
        <taxon>Hexapoda</taxon>
        <taxon>Insecta</taxon>
        <taxon>Pterygota</taxon>
        <taxon>Neoptera</taxon>
        <taxon>Endopterygota</taxon>
        <taxon>Diptera</taxon>
        <taxon>Brachycera</taxon>
        <taxon>Muscomorpha</taxon>
        <taxon>Tephritoidea</taxon>
        <taxon>Tephritidae</taxon>
        <taxon>Ceratitis</taxon>
        <taxon>Ceratitis</taxon>
    </lineage>
</organism>
<evidence type="ECO:0000313" key="2">
    <source>
        <dbReference type="EMBL" id="CAD7013258.1"/>
    </source>
</evidence>
<dbReference type="AlphaFoldDB" id="A0A811VAI5"/>